<dbReference type="RefSeq" id="XP_018065966.1">
    <property type="nucleotide sequence ID" value="XM_018220432.1"/>
</dbReference>
<dbReference type="Pfam" id="PF04616">
    <property type="entry name" value="Glyco_hydro_43"/>
    <property type="match status" value="1"/>
</dbReference>
<accession>A0A194WUH3</accession>
<feature type="signal peptide" evidence="4">
    <location>
        <begin position="1"/>
        <end position="18"/>
    </location>
</feature>
<evidence type="ECO:0000256" key="3">
    <source>
        <dbReference type="ARBA" id="ARBA00023295"/>
    </source>
</evidence>
<keyword evidence="3" id="KW-0326">Glycosidase</keyword>
<dbReference type="Proteomes" id="UP000070700">
    <property type="component" value="Unassembled WGS sequence"/>
</dbReference>
<feature type="chain" id="PRO_5008267458" evidence="4">
    <location>
        <begin position="19"/>
        <end position="211"/>
    </location>
</feature>
<sequence length="211" mass="22963">MLFSRLMLISWALSSIWAASWIVPGSVWTDTSGNKIDAHGGVIVQRGDTFYWIGQSASDNISPYLYSSTDLLNWKNLGKQSSIQSLWRPKIAKPDGSFWVSISGGILGQEIYGQVNRDIQALVSTQMEGGYSTHGAAVTVPPNGYSYSDTGMFQDTDGTWYIFTSADHNIVQINKINSDGSIGAKASQLAAGAYEAPGILTRVWQSLSIRL</sequence>
<comment type="similarity">
    <text evidence="1">Belongs to the glycosyl hydrolase 43 family.</text>
</comment>
<evidence type="ECO:0000313" key="5">
    <source>
        <dbReference type="EMBL" id="KUJ11611.1"/>
    </source>
</evidence>
<dbReference type="GeneID" id="28830158"/>
<keyword evidence="6" id="KW-1185">Reference proteome</keyword>
<protein>
    <submittedName>
        <fullName evidence="5">Uncharacterized protein</fullName>
    </submittedName>
</protein>
<dbReference type="Gene3D" id="2.115.10.20">
    <property type="entry name" value="Glycosyl hydrolase domain, family 43"/>
    <property type="match status" value="1"/>
</dbReference>
<dbReference type="GO" id="GO:0004553">
    <property type="term" value="F:hydrolase activity, hydrolyzing O-glycosyl compounds"/>
    <property type="evidence" value="ECO:0007669"/>
    <property type="project" value="InterPro"/>
</dbReference>
<dbReference type="InParanoid" id="A0A194WUH3"/>
<organism evidence="5 6">
    <name type="scientific">Mollisia scopiformis</name>
    <name type="common">Conifer needle endophyte fungus</name>
    <name type="synonym">Phialocephala scopiformis</name>
    <dbReference type="NCBI Taxonomy" id="149040"/>
    <lineage>
        <taxon>Eukaryota</taxon>
        <taxon>Fungi</taxon>
        <taxon>Dikarya</taxon>
        <taxon>Ascomycota</taxon>
        <taxon>Pezizomycotina</taxon>
        <taxon>Leotiomycetes</taxon>
        <taxon>Helotiales</taxon>
        <taxon>Mollisiaceae</taxon>
        <taxon>Mollisia</taxon>
    </lineage>
</organism>
<dbReference type="EMBL" id="KQ947426">
    <property type="protein sequence ID" value="KUJ11611.1"/>
    <property type="molecule type" value="Genomic_DNA"/>
</dbReference>
<evidence type="ECO:0000313" key="6">
    <source>
        <dbReference type="Proteomes" id="UP000070700"/>
    </source>
</evidence>
<dbReference type="OrthoDB" id="5211809at2759"/>
<name>A0A194WUH3_MOLSC</name>
<gene>
    <name evidence="5" type="ORF">LY89DRAFT_739038</name>
</gene>
<dbReference type="InterPro" id="IPR023296">
    <property type="entry name" value="Glyco_hydro_beta-prop_sf"/>
</dbReference>
<evidence type="ECO:0000256" key="4">
    <source>
        <dbReference type="SAM" id="SignalP"/>
    </source>
</evidence>
<dbReference type="AlphaFoldDB" id="A0A194WUH3"/>
<dbReference type="GO" id="GO:0005975">
    <property type="term" value="P:carbohydrate metabolic process"/>
    <property type="evidence" value="ECO:0007669"/>
    <property type="project" value="InterPro"/>
</dbReference>
<proteinExistence type="inferred from homology"/>
<dbReference type="InterPro" id="IPR006710">
    <property type="entry name" value="Glyco_hydro_43"/>
</dbReference>
<dbReference type="KEGG" id="psco:LY89DRAFT_739038"/>
<keyword evidence="4" id="KW-0732">Signal</keyword>
<dbReference type="PANTHER" id="PTHR22925">
    <property type="entry name" value="GLYCOSYL HYDROLASE 43 FAMILY MEMBER"/>
    <property type="match status" value="1"/>
</dbReference>
<keyword evidence="2" id="KW-0378">Hydrolase</keyword>
<dbReference type="SUPFAM" id="SSF75005">
    <property type="entry name" value="Arabinanase/levansucrase/invertase"/>
    <property type="match status" value="1"/>
</dbReference>
<dbReference type="PANTHER" id="PTHR22925:SF3">
    <property type="entry name" value="GLYCOSYL HYDROLASE FAMILY PROTEIN 43"/>
    <property type="match status" value="1"/>
</dbReference>
<evidence type="ECO:0000256" key="2">
    <source>
        <dbReference type="ARBA" id="ARBA00022801"/>
    </source>
</evidence>
<dbReference type="STRING" id="149040.A0A194WUH3"/>
<reference evidence="5 6" key="1">
    <citation type="submission" date="2015-10" db="EMBL/GenBank/DDBJ databases">
        <title>Full genome of DAOMC 229536 Phialocephala scopiformis, a fungal endophyte of spruce producing the potent anti-insectan compound rugulosin.</title>
        <authorList>
            <consortium name="DOE Joint Genome Institute"/>
            <person name="Walker A.K."/>
            <person name="Frasz S.L."/>
            <person name="Seifert K.A."/>
            <person name="Miller J.D."/>
            <person name="Mondo S.J."/>
            <person name="Labutti K."/>
            <person name="Lipzen A."/>
            <person name="Dockter R."/>
            <person name="Kennedy M."/>
            <person name="Grigoriev I.V."/>
            <person name="Spatafora J.W."/>
        </authorList>
    </citation>
    <scope>NUCLEOTIDE SEQUENCE [LARGE SCALE GENOMIC DNA]</scope>
    <source>
        <strain evidence="5 6">CBS 120377</strain>
    </source>
</reference>
<evidence type="ECO:0000256" key="1">
    <source>
        <dbReference type="ARBA" id="ARBA00009865"/>
    </source>
</evidence>